<reference evidence="21 22" key="1">
    <citation type="submission" date="2019-08" db="EMBL/GenBank/DDBJ databases">
        <authorList>
            <person name="Karlyshev A.V."/>
        </authorList>
    </citation>
    <scope>NUCLEOTIDE SEQUENCE [LARGE SCALE GENOMIC DNA]</scope>
    <source>
        <strain evidence="21 22">Alg18-2.2</strain>
    </source>
</reference>
<dbReference type="Proteomes" id="UP000321248">
    <property type="component" value="Unassembled WGS sequence"/>
</dbReference>
<keyword evidence="22" id="KW-1185">Reference proteome</keyword>
<keyword evidence="15 20" id="KW-0443">Lipid metabolism</keyword>
<feature type="binding site" description="in dimeric form" evidence="19">
    <location>
        <position position="191"/>
    </location>
    <ligand>
        <name>Ca(2+)</name>
        <dbReference type="ChEBI" id="CHEBI:29108"/>
        <label>1</label>
    </ligand>
</feature>
<evidence type="ECO:0000256" key="15">
    <source>
        <dbReference type="ARBA" id="ARBA00023098"/>
    </source>
</evidence>
<comment type="caution">
    <text evidence="21">The sequence shown here is derived from an EMBL/GenBank/DDBJ whole genome shotgun (WGS) entry which is preliminary data.</text>
</comment>
<feature type="binding site" description="in dimeric form" evidence="19">
    <location>
        <position position="232"/>
    </location>
    <ligand>
        <name>Ca(2+)</name>
        <dbReference type="ChEBI" id="CHEBI:29108"/>
        <label>1</label>
    </ligand>
</feature>
<comment type="function">
    <text evidence="20">Hydrolysis of phosphatidylcholine with phospholipase A2 (EC 3.1.1.4) and phospholipase A1 (EC 3.1.1.32) activities.</text>
</comment>
<evidence type="ECO:0000256" key="18">
    <source>
        <dbReference type="PIRSR" id="PIRSR603187-1"/>
    </source>
</evidence>
<keyword evidence="16" id="KW-0472">Membrane</keyword>
<comment type="subcellular location">
    <subcellularLocation>
        <location evidence="20">Cell outer membrane</location>
        <topology evidence="20">Multi-pass membrane protein</topology>
    </subcellularLocation>
    <text evidence="20">One of the very few enzymes located there.</text>
</comment>
<dbReference type="GO" id="GO:0016042">
    <property type="term" value="P:lipid catabolic process"/>
    <property type="evidence" value="ECO:0007669"/>
    <property type="project" value="UniProtKB-KW"/>
</dbReference>
<organism evidence="21 22">
    <name type="scientific">Alkalisalibacterium limincola</name>
    <dbReference type="NCBI Taxonomy" id="2699169"/>
    <lineage>
        <taxon>Bacteria</taxon>
        <taxon>Pseudomonadati</taxon>
        <taxon>Pseudomonadota</taxon>
        <taxon>Gammaproteobacteria</taxon>
        <taxon>Lysobacterales</taxon>
        <taxon>Lysobacteraceae</taxon>
        <taxon>Alkalisalibacterium</taxon>
    </lineage>
</organism>
<gene>
    <name evidence="21" type="ORF">FU658_00575</name>
</gene>
<feature type="active site" description="Nucleophile" evidence="18">
    <location>
        <position position="229"/>
    </location>
</feature>
<dbReference type="GO" id="GO:0009279">
    <property type="term" value="C:cell outer membrane"/>
    <property type="evidence" value="ECO:0007669"/>
    <property type="project" value="UniProtKB-SubCell"/>
</dbReference>
<comment type="catalytic activity">
    <reaction evidence="2 20">
        <text>a 1,2-diacyl-sn-glycero-3-phosphocholine + H2O = a 1-acyl-sn-glycero-3-phosphocholine + a fatty acid + H(+)</text>
        <dbReference type="Rhea" id="RHEA:15801"/>
        <dbReference type="ChEBI" id="CHEBI:15377"/>
        <dbReference type="ChEBI" id="CHEBI:15378"/>
        <dbReference type="ChEBI" id="CHEBI:28868"/>
        <dbReference type="ChEBI" id="CHEBI:57643"/>
        <dbReference type="ChEBI" id="CHEBI:58168"/>
        <dbReference type="EC" id="3.1.1.4"/>
    </reaction>
</comment>
<comment type="similarity">
    <text evidence="3 20">Belongs to the phospholipase A1 family.</text>
</comment>
<keyword evidence="14 20" id="KW-0442">Lipid degradation</keyword>
<evidence type="ECO:0000256" key="4">
    <source>
        <dbReference type="ARBA" id="ARBA00011702"/>
    </source>
</evidence>
<evidence type="ECO:0000256" key="1">
    <source>
        <dbReference type="ARBA" id="ARBA00000111"/>
    </source>
</evidence>
<evidence type="ECO:0000256" key="12">
    <source>
        <dbReference type="ARBA" id="ARBA00022801"/>
    </source>
</evidence>
<feature type="signal peptide" evidence="20">
    <location>
        <begin position="1"/>
        <end position="23"/>
    </location>
</feature>
<evidence type="ECO:0000256" key="8">
    <source>
        <dbReference type="ARBA" id="ARBA00022452"/>
    </source>
</evidence>
<comment type="catalytic activity">
    <reaction evidence="1 20">
        <text>a 1,2-diacyl-sn-glycero-3-phosphocholine + H2O = a 2-acyl-sn-glycero-3-phosphocholine + a fatty acid + H(+)</text>
        <dbReference type="Rhea" id="RHEA:18689"/>
        <dbReference type="ChEBI" id="CHEBI:15377"/>
        <dbReference type="ChEBI" id="CHEBI:15378"/>
        <dbReference type="ChEBI" id="CHEBI:28868"/>
        <dbReference type="ChEBI" id="CHEBI:57643"/>
        <dbReference type="ChEBI" id="CHEBI:57875"/>
        <dbReference type="EC" id="3.1.1.32"/>
    </reaction>
</comment>
<dbReference type="GO" id="GO:0004623">
    <property type="term" value="F:phospholipase A2 activity"/>
    <property type="evidence" value="ECO:0007669"/>
    <property type="project" value="UniProtKB-EC"/>
</dbReference>
<dbReference type="PANTHER" id="PTHR40457:SF1">
    <property type="entry name" value="PHOSPHOLIPASE A1"/>
    <property type="match status" value="1"/>
</dbReference>
<feature type="active site" description="Proton acceptor" evidence="18">
    <location>
        <position position="227"/>
    </location>
</feature>
<evidence type="ECO:0000256" key="3">
    <source>
        <dbReference type="ARBA" id="ARBA00010525"/>
    </source>
</evidence>
<keyword evidence="12 20" id="KW-0378">Hydrolase</keyword>
<evidence type="ECO:0000256" key="14">
    <source>
        <dbReference type="ARBA" id="ARBA00022963"/>
    </source>
</evidence>
<evidence type="ECO:0000256" key="16">
    <source>
        <dbReference type="ARBA" id="ARBA00023136"/>
    </source>
</evidence>
<evidence type="ECO:0000256" key="13">
    <source>
        <dbReference type="ARBA" id="ARBA00022837"/>
    </source>
</evidence>
<dbReference type="AlphaFoldDB" id="A0A5C8KZU1"/>
<evidence type="ECO:0000256" key="20">
    <source>
        <dbReference type="RuleBase" id="RU366027"/>
    </source>
</evidence>
<evidence type="ECO:0000313" key="21">
    <source>
        <dbReference type="EMBL" id="TXK65661.1"/>
    </source>
</evidence>
<feature type="binding site" description="in dimeric form" evidence="19">
    <location>
        <position position="272"/>
    </location>
    <ligand>
        <name>Ca(2+)</name>
        <dbReference type="ChEBI" id="CHEBI:29108"/>
        <label>1</label>
    </ligand>
</feature>
<evidence type="ECO:0000256" key="10">
    <source>
        <dbReference type="ARBA" id="ARBA00022723"/>
    </source>
</evidence>
<dbReference type="OrthoDB" id="188433at2"/>
<evidence type="ECO:0000256" key="19">
    <source>
        <dbReference type="PIRSR" id="PIRSR603187-2"/>
    </source>
</evidence>
<name>A0A5C8KZU1_9GAMM</name>
<feature type="chain" id="PRO_5023155883" description="Phospholipase A1" evidence="20">
    <location>
        <begin position="24"/>
        <end position="360"/>
    </location>
</feature>
<feature type="binding site" description="in dimeric form" evidence="19">
    <location>
        <position position="237"/>
    </location>
    <ligand>
        <name>Ca(2+)</name>
        <dbReference type="ChEBI" id="CHEBI:29108"/>
        <label>1</label>
    </ligand>
</feature>
<keyword evidence="9" id="KW-0812">Transmembrane</keyword>
<keyword evidence="8" id="KW-1134">Transmembrane beta strand</keyword>
<proteinExistence type="inferred from homology"/>
<keyword evidence="13 19" id="KW-0106">Calcium</keyword>
<dbReference type="EMBL" id="VRTS01000001">
    <property type="protein sequence ID" value="TXK65661.1"/>
    <property type="molecule type" value="Genomic_DNA"/>
</dbReference>
<comment type="cofactor">
    <cofactor evidence="20">
        <name>Ca(2+)</name>
        <dbReference type="ChEBI" id="CHEBI:29108"/>
    </cofactor>
    <text evidence="20">Binds 1 Ca(2+) ion per monomer. In the dimeric form the Ca(2+) is bound by different amino acids with binding of each Ca(2+) shared with ligands coming from each monomer. The Ca(2+) ion may have a role in catalysis.</text>
</comment>
<dbReference type="Pfam" id="PF02253">
    <property type="entry name" value="PLA1"/>
    <property type="match status" value="1"/>
</dbReference>
<dbReference type="GO" id="GO:0008970">
    <property type="term" value="F:phospholipase A1 activity"/>
    <property type="evidence" value="ECO:0007669"/>
    <property type="project" value="UniProtKB-EC"/>
</dbReference>
<protein>
    <recommendedName>
        <fullName evidence="7 20">Phospholipase A1</fullName>
        <ecNumber evidence="5 20">3.1.1.32</ecNumber>
        <ecNumber evidence="6 20">3.1.1.4</ecNumber>
    </recommendedName>
    <alternativeName>
        <fullName evidence="20">Phosphatidylcholine 1-acylhydrolase</fullName>
    </alternativeName>
</protein>
<evidence type="ECO:0000256" key="11">
    <source>
        <dbReference type="ARBA" id="ARBA00022729"/>
    </source>
</evidence>
<evidence type="ECO:0000256" key="9">
    <source>
        <dbReference type="ARBA" id="ARBA00022692"/>
    </source>
</evidence>
<dbReference type="PANTHER" id="PTHR40457">
    <property type="entry name" value="PHOSPHOLIPASE A1"/>
    <property type="match status" value="1"/>
</dbReference>
<evidence type="ECO:0000313" key="22">
    <source>
        <dbReference type="Proteomes" id="UP000321248"/>
    </source>
</evidence>
<keyword evidence="11 20" id="KW-0732">Signal</keyword>
<dbReference type="EC" id="3.1.1.4" evidence="6 20"/>
<evidence type="ECO:0000256" key="17">
    <source>
        <dbReference type="ARBA" id="ARBA00023237"/>
    </source>
</evidence>
<dbReference type="CDD" id="cd00541">
    <property type="entry name" value="OMPLA"/>
    <property type="match status" value="1"/>
</dbReference>
<evidence type="ECO:0000256" key="6">
    <source>
        <dbReference type="ARBA" id="ARBA00013278"/>
    </source>
</evidence>
<dbReference type="Gene3D" id="2.40.230.10">
    <property type="entry name" value="Phospholipase A1"/>
    <property type="match status" value="1"/>
</dbReference>
<sequence>MTLRPLCLLTALAALAAMPPLQAQSGYDPASPEACVGIEIDSERLACYDEAHGRGRSLPPQTTPLSEVFGAEPEPGSLRWRVEHAGEATKPSLLDARWELQPNSKLGLFNLRTHRPVYLLPGFWSSSPNSRPASENPANTVGDDVPLRSVEQKFQLSFKTKVLESIFGDNGDLWLGYTQSSRWQVFDGDNSRPFRETNYNPEAMLVLRTNYRVAGWNGRLAGIGLAHQSNGRSLPLSRSWDRVVAQLGFERDDWVVTLRPWWRIPEGESSDDNPDIEDYMGRGDVHVTHLRGNHSYTLMARHSLRGGERSRGALQLDWSFPLHRNLRGHMQVFHGYGESMIDYNHKATYFGLGMSLVDWY</sequence>
<dbReference type="SUPFAM" id="SSF56931">
    <property type="entry name" value="Outer membrane phospholipase A (OMPLA)"/>
    <property type="match status" value="1"/>
</dbReference>
<dbReference type="InterPro" id="IPR036541">
    <property type="entry name" value="PLipase_A1_sf"/>
</dbReference>
<evidence type="ECO:0000256" key="7">
    <source>
        <dbReference type="ARBA" id="ARBA00021726"/>
    </source>
</evidence>
<keyword evidence="10 19" id="KW-0479">Metal-binding</keyword>
<accession>A0A5C8KZU1</accession>
<dbReference type="RefSeq" id="WP_147890333.1">
    <property type="nucleotide sequence ID" value="NZ_VRTS01000001.1"/>
</dbReference>
<comment type="subunit">
    <text evidence="4 20">Homodimer; dimerization is reversible, and the dimeric form is the active one.</text>
</comment>
<dbReference type="EC" id="3.1.1.32" evidence="5 20"/>
<dbReference type="PRINTS" id="PR01486">
    <property type="entry name" value="PHPHLIPASEA1"/>
</dbReference>
<keyword evidence="17 20" id="KW-0998">Cell outer membrane</keyword>
<dbReference type="GO" id="GO:0005509">
    <property type="term" value="F:calcium ion binding"/>
    <property type="evidence" value="ECO:0007669"/>
    <property type="project" value="TreeGrafter"/>
</dbReference>
<dbReference type="InterPro" id="IPR003187">
    <property type="entry name" value="PLipase_A1"/>
</dbReference>
<evidence type="ECO:0000256" key="5">
    <source>
        <dbReference type="ARBA" id="ARBA00013179"/>
    </source>
</evidence>
<evidence type="ECO:0000256" key="2">
    <source>
        <dbReference type="ARBA" id="ARBA00001604"/>
    </source>
</evidence>